<proteinExistence type="predicted"/>
<keyword evidence="5" id="KW-0460">Magnesium</keyword>
<dbReference type="EMBL" id="AFVQ02000033">
    <property type="protein sequence ID" value="KLI03485.1"/>
    <property type="molecule type" value="Genomic_DNA"/>
</dbReference>
<organism evidence="6 7">
    <name type="scientific">Sporolactobacillus inulinus CASD</name>
    <dbReference type="NCBI Taxonomy" id="1069536"/>
    <lineage>
        <taxon>Bacteria</taxon>
        <taxon>Bacillati</taxon>
        <taxon>Bacillota</taxon>
        <taxon>Bacilli</taxon>
        <taxon>Bacillales</taxon>
        <taxon>Sporolactobacillaceae</taxon>
        <taxon>Sporolactobacillus</taxon>
    </lineage>
</organism>
<gene>
    <name evidence="6" type="ORF">SINU_02540</name>
</gene>
<evidence type="ECO:0000256" key="3">
    <source>
        <dbReference type="ARBA" id="ARBA00022723"/>
    </source>
</evidence>
<evidence type="ECO:0000313" key="6">
    <source>
        <dbReference type="EMBL" id="KLI03485.1"/>
    </source>
</evidence>
<reference evidence="6 7" key="1">
    <citation type="journal article" date="2011" name="J. Bacteriol.">
        <title>Draft genome sequence of Sporolactobacillus inulinus strain CASD, an efficient D-lactic acid-producing bacterium with high-concentration lactate tolerance capability.</title>
        <authorList>
            <person name="Yu B."/>
            <person name="Su F."/>
            <person name="Wang L."/>
            <person name="Xu K."/>
            <person name="Zhao B."/>
            <person name="Xu P."/>
        </authorList>
    </citation>
    <scope>NUCLEOTIDE SEQUENCE [LARGE SCALE GENOMIC DNA]</scope>
    <source>
        <strain evidence="6 7">CASD</strain>
    </source>
</reference>
<keyword evidence="7" id="KW-1185">Reference proteome</keyword>
<comment type="cofactor">
    <cofactor evidence="1">
        <name>Mg(2+)</name>
        <dbReference type="ChEBI" id="CHEBI:18420"/>
    </cofactor>
</comment>
<evidence type="ECO:0000256" key="2">
    <source>
        <dbReference type="ARBA" id="ARBA00012146"/>
    </source>
</evidence>
<evidence type="ECO:0000313" key="7">
    <source>
        <dbReference type="Proteomes" id="UP000035553"/>
    </source>
</evidence>
<dbReference type="GO" id="GO:0000287">
    <property type="term" value="F:magnesium ion binding"/>
    <property type="evidence" value="ECO:0007669"/>
    <property type="project" value="InterPro"/>
</dbReference>
<keyword evidence="4" id="KW-0378">Hydrolase</keyword>
<dbReference type="GO" id="GO:0005737">
    <property type="term" value="C:cytoplasm"/>
    <property type="evidence" value="ECO:0007669"/>
    <property type="project" value="InterPro"/>
</dbReference>
<comment type="caution">
    <text evidence="6">The sequence shown here is derived from an EMBL/GenBank/DDBJ whole genome shotgun (WGS) entry which is preliminary data.</text>
</comment>
<evidence type="ECO:0000256" key="5">
    <source>
        <dbReference type="ARBA" id="ARBA00022842"/>
    </source>
</evidence>
<dbReference type="OrthoDB" id="5187599at2"/>
<dbReference type="InterPro" id="IPR008162">
    <property type="entry name" value="Pyrophosphatase"/>
</dbReference>
<keyword evidence="3" id="KW-0479">Metal-binding</keyword>
<dbReference type="GO" id="GO:0006796">
    <property type="term" value="P:phosphate-containing compound metabolic process"/>
    <property type="evidence" value="ECO:0007669"/>
    <property type="project" value="InterPro"/>
</dbReference>
<name>A0A0U1QRP2_9BACL</name>
<dbReference type="EC" id="3.6.1.1" evidence="2"/>
<dbReference type="STRING" id="1069536.SINU_02540"/>
<dbReference type="InterPro" id="IPR036649">
    <property type="entry name" value="Pyrophosphatase_sf"/>
</dbReference>
<protein>
    <recommendedName>
        <fullName evidence="2">inorganic diphosphatase</fullName>
        <ecNumber evidence="2">3.6.1.1</ecNumber>
    </recommendedName>
</protein>
<dbReference type="SUPFAM" id="SSF50324">
    <property type="entry name" value="Inorganic pyrophosphatase"/>
    <property type="match status" value="1"/>
</dbReference>
<dbReference type="Gene3D" id="3.90.80.10">
    <property type="entry name" value="Inorganic pyrophosphatase"/>
    <property type="match status" value="1"/>
</dbReference>
<dbReference type="Pfam" id="PF00719">
    <property type="entry name" value="Pyrophosphatase"/>
    <property type="match status" value="1"/>
</dbReference>
<dbReference type="GO" id="GO:0004427">
    <property type="term" value="F:inorganic diphosphate phosphatase activity"/>
    <property type="evidence" value="ECO:0007669"/>
    <property type="project" value="UniProtKB-EC"/>
</dbReference>
<evidence type="ECO:0000256" key="4">
    <source>
        <dbReference type="ARBA" id="ARBA00022801"/>
    </source>
</evidence>
<accession>A0A0U1QRP2</accession>
<dbReference type="Proteomes" id="UP000035553">
    <property type="component" value="Unassembled WGS sequence"/>
</dbReference>
<evidence type="ECO:0000256" key="1">
    <source>
        <dbReference type="ARBA" id="ARBA00001946"/>
    </source>
</evidence>
<dbReference type="AlphaFoldDB" id="A0A0U1QRP2"/>
<sequence>MKKLRVRVTVDRPIGYVDEFNNTYPINYGYIEGIIGGDNEEQDAYIISRSVNKPVTNFEGELIAIIHRKDDVEDKWVITSKGESYTEKQIRDKVDFKEKYFNSEIKLIKGKHSKKQ</sequence>